<dbReference type="PANTHER" id="PTHR42693">
    <property type="entry name" value="ARYLSULFATASE FAMILY MEMBER"/>
    <property type="match status" value="1"/>
</dbReference>
<accession>A0A427YJW4</accession>
<sequence>MPNRNILLIVADDLGRNLGCYGEKVVRTPHLDALAASATMFDMAFASTASCSGSRSVIYTGLHTHQNGQYGLQHFFHHFMTHDHVETLPTLFNAAGYLTGIIGKVHVGPDAVYPWTVREESSTRDVQWVADRAGAFFRSAKASKQPFHLTVGFMDPHRDSTRSGFANDQYPGAQEYNPGELEVPGYLTDLPAVREEMASYFGAISRMDLGVGKILERLEAEGLAEETMVVFVSDNGPPFLNSKTTLYDAGVRLPLIVRVPGRRAAVNPTLVSFVDLLPTWLDFAGIRVGQSTRRGRSLLPLVSSDEIEPGWLEVFGSHTFHELTNYYPTRFVRTKRYKYHRNVCWKLDFPFSADLYASKSWEATRNMGQVMIGKRSLAAYVRRGPEELYDLQEDPLEVVNLAEAEPELVLEFRRKLEAWQRNTEDPWLFRDGVSVRSMAH</sequence>
<name>A0A427YJW4_9TREE</name>
<dbReference type="Proteomes" id="UP000279259">
    <property type="component" value="Unassembled WGS sequence"/>
</dbReference>
<dbReference type="PANTHER" id="PTHR42693:SF53">
    <property type="entry name" value="ENDO-4-O-SULFATASE"/>
    <property type="match status" value="1"/>
</dbReference>
<dbReference type="EMBL" id="RSCD01000008">
    <property type="protein sequence ID" value="RSH91370.1"/>
    <property type="molecule type" value="Genomic_DNA"/>
</dbReference>
<protein>
    <recommendedName>
        <fullName evidence="3">Sulfatase N-terminal domain-containing protein</fullName>
    </recommendedName>
</protein>
<evidence type="ECO:0000259" key="3">
    <source>
        <dbReference type="Pfam" id="PF00884"/>
    </source>
</evidence>
<keyword evidence="2" id="KW-0378">Hydrolase</keyword>
<dbReference type="CDD" id="cd16027">
    <property type="entry name" value="SGSH"/>
    <property type="match status" value="1"/>
</dbReference>
<organism evidence="4 5">
    <name type="scientific">Saitozyma podzolica</name>
    <dbReference type="NCBI Taxonomy" id="1890683"/>
    <lineage>
        <taxon>Eukaryota</taxon>
        <taxon>Fungi</taxon>
        <taxon>Dikarya</taxon>
        <taxon>Basidiomycota</taxon>
        <taxon>Agaricomycotina</taxon>
        <taxon>Tremellomycetes</taxon>
        <taxon>Tremellales</taxon>
        <taxon>Trimorphomycetaceae</taxon>
        <taxon>Saitozyma</taxon>
    </lineage>
</organism>
<gene>
    <name evidence="4" type="ORF">EHS25_009669</name>
</gene>
<comment type="caution">
    <text evidence="4">The sequence shown here is derived from an EMBL/GenBank/DDBJ whole genome shotgun (WGS) entry which is preliminary data.</text>
</comment>
<dbReference type="InterPro" id="IPR050738">
    <property type="entry name" value="Sulfatase"/>
</dbReference>
<dbReference type="STRING" id="1890683.A0A427YJW4"/>
<dbReference type="InterPro" id="IPR000917">
    <property type="entry name" value="Sulfatase_N"/>
</dbReference>
<evidence type="ECO:0000256" key="2">
    <source>
        <dbReference type="ARBA" id="ARBA00022801"/>
    </source>
</evidence>
<dbReference type="InterPro" id="IPR017850">
    <property type="entry name" value="Alkaline_phosphatase_core_sf"/>
</dbReference>
<dbReference type="GO" id="GO:0004065">
    <property type="term" value="F:arylsulfatase activity"/>
    <property type="evidence" value="ECO:0007669"/>
    <property type="project" value="TreeGrafter"/>
</dbReference>
<dbReference type="SUPFAM" id="SSF53649">
    <property type="entry name" value="Alkaline phosphatase-like"/>
    <property type="match status" value="1"/>
</dbReference>
<comment type="similarity">
    <text evidence="1">Belongs to the sulfatase family.</text>
</comment>
<reference evidence="4 5" key="1">
    <citation type="submission" date="2018-11" db="EMBL/GenBank/DDBJ databases">
        <title>Genome sequence of Saitozyma podzolica DSM 27192.</title>
        <authorList>
            <person name="Aliyu H."/>
            <person name="Gorte O."/>
            <person name="Ochsenreither K."/>
        </authorList>
    </citation>
    <scope>NUCLEOTIDE SEQUENCE [LARGE SCALE GENOMIC DNA]</scope>
    <source>
        <strain evidence="4 5">DSM 27192</strain>
    </source>
</reference>
<dbReference type="AlphaFoldDB" id="A0A427YJW4"/>
<feature type="domain" description="Sulfatase N-terminal" evidence="3">
    <location>
        <begin position="4"/>
        <end position="286"/>
    </location>
</feature>
<proteinExistence type="inferred from homology"/>
<evidence type="ECO:0000313" key="4">
    <source>
        <dbReference type="EMBL" id="RSH91370.1"/>
    </source>
</evidence>
<dbReference type="OrthoDB" id="103349at2759"/>
<keyword evidence="5" id="KW-1185">Reference proteome</keyword>
<evidence type="ECO:0000256" key="1">
    <source>
        <dbReference type="ARBA" id="ARBA00008779"/>
    </source>
</evidence>
<evidence type="ECO:0000313" key="5">
    <source>
        <dbReference type="Proteomes" id="UP000279259"/>
    </source>
</evidence>
<dbReference type="Gene3D" id="3.40.720.10">
    <property type="entry name" value="Alkaline Phosphatase, subunit A"/>
    <property type="match status" value="1"/>
</dbReference>
<dbReference type="Pfam" id="PF00884">
    <property type="entry name" value="Sulfatase"/>
    <property type="match status" value="1"/>
</dbReference>